<organism evidence="1">
    <name type="scientific">Anguilla anguilla</name>
    <name type="common">European freshwater eel</name>
    <name type="synonym">Muraena anguilla</name>
    <dbReference type="NCBI Taxonomy" id="7936"/>
    <lineage>
        <taxon>Eukaryota</taxon>
        <taxon>Metazoa</taxon>
        <taxon>Chordata</taxon>
        <taxon>Craniata</taxon>
        <taxon>Vertebrata</taxon>
        <taxon>Euteleostomi</taxon>
        <taxon>Actinopterygii</taxon>
        <taxon>Neopterygii</taxon>
        <taxon>Teleostei</taxon>
        <taxon>Anguilliformes</taxon>
        <taxon>Anguillidae</taxon>
        <taxon>Anguilla</taxon>
    </lineage>
</organism>
<evidence type="ECO:0000313" key="1">
    <source>
        <dbReference type="EMBL" id="JAH70364.1"/>
    </source>
</evidence>
<name>A0A0E9UWW9_ANGAN</name>
<reference evidence="1" key="2">
    <citation type="journal article" date="2015" name="Fish Shellfish Immunol.">
        <title>Early steps in the European eel (Anguilla anguilla)-Vibrio vulnificus interaction in the gills: Role of the RtxA13 toxin.</title>
        <authorList>
            <person name="Callol A."/>
            <person name="Pajuelo D."/>
            <person name="Ebbesson L."/>
            <person name="Teles M."/>
            <person name="MacKenzie S."/>
            <person name="Amaro C."/>
        </authorList>
    </citation>
    <scope>NUCLEOTIDE SEQUENCE</scope>
</reference>
<dbReference type="AlphaFoldDB" id="A0A0E9UWW9"/>
<sequence>MMPGQIYVRMKLLTHGHSWSEKSKRCLMYSGTAG</sequence>
<proteinExistence type="predicted"/>
<protein>
    <submittedName>
        <fullName evidence="1">Uncharacterized protein</fullName>
    </submittedName>
</protein>
<dbReference type="EMBL" id="GBXM01038213">
    <property type="protein sequence ID" value="JAH70364.1"/>
    <property type="molecule type" value="Transcribed_RNA"/>
</dbReference>
<accession>A0A0E9UWW9</accession>
<reference evidence="1" key="1">
    <citation type="submission" date="2014-11" db="EMBL/GenBank/DDBJ databases">
        <authorList>
            <person name="Amaro Gonzalez C."/>
        </authorList>
    </citation>
    <scope>NUCLEOTIDE SEQUENCE</scope>
</reference>